<dbReference type="AlphaFoldDB" id="A0A9P6E9N3"/>
<reference evidence="3" key="1">
    <citation type="submission" date="2020-11" db="EMBL/GenBank/DDBJ databases">
        <authorList>
            <consortium name="DOE Joint Genome Institute"/>
            <person name="Ahrendt S."/>
            <person name="Riley R."/>
            <person name="Andreopoulos W."/>
            <person name="Labutti K."/>
            <person name="Pangilinan J."/>
            <person name="Ruiz-Duenas F.J."/>
            <person name="Barrasa J.M."/>
            <person name="Sanchez-Garcia M."/>
            <person name="Camarero S."/>
            <person name="Miyauchi S."/>
            <person name="Serrano A."/>
            <person name="Linde D."/>
            <person name="Babiker R."/>
            <person name="Drula E."/>
            <person name="Ayuso-Fernandez I."/>
            <person name="Pacheco R."/>
            <person name="Padilla G."/>
            <person name="Ferreira P."/>
            <person name="Barriuso J."/>
            <person name="Kellner H."/>
            <person name="Castanera R."/>
            <person name="Alfaro M."/>
            <person name="Ramirez L."/>
            <person name="Pisabarro A.G."/>
            <person name="Kuo A."/>
            <person name="Tritt A."/>
            <person name="Lipzen A."/>
            <person name="He G."/>
            <person name="Yan M."/>
            <person name="Ng V."/>
            <person name="Cullen D."/>
            <person name="Martin F."/>
            <person name="Rosso M.-N."/>
            <person name="Henrissat B."/>
            <person name="Hibbett D."/>
            <person name="Martinez A.T."/>
            <person name="Grigoriev I.V."/>
        </authorList>
    </citation>
    <scope>NUCLEOTIDE SEQUENCE</scope>
    <source>
        <strain evidence="3">CBS 506.95</strain>
    </source>
</reference>
<feature type="chain" id="PRO_5040310910" evidence="1">
    <location>
        <begin position="23"/>
        <end position="327"/>
    </location>
</feature>
<sequence>MHVLINLCTIAISLLSLPFTYAAKYNLVDEFAGQSFFDKFDFYGSYDNLTWGDVNYLDKGSAMSKKLATVNSAGNAVMKVATDYVAWNEKRDSIRITTEHSYPIGTVWITDVVHMPFGCSVWPAIWTTGETWPDQGEIDILEGINLYQSNHMALHTRENCKHSTSVSQTGESGGNDCSTDAGCQVEDKDLRSYGEGFNQAGGGVYATEFSQNGINIWFWSRDNIPSSIGSSGDSIESQDDWGTPVANYPSGSECDISKSFGPQKFIYNISLCGGWARNPSFYQPQCGWRGSLKDENACYNDNVVGDGSNYNEAYFEVKYLRAYAASG</sequence>
<dbReference type="Gene3D" id="2.60.120.200">
    <property type="match status" value="1"/>
</dbReference>
<dbReference type="Pfam" id="PF26113">
    <property type="entry name" value="GH16_XgeA"/>
    <property type="match status" value="1"/>
</dbReference>
<dbReference type="OrthoDB" id="192832at2759"/>
<dbReference type="SUPFAM" id="SSF49899">
    <property type="entry name" value="Concanavalin A-like lectins/glucanases"/>
    <property type="match status" value="1"/>
</dbReference>
<organism evidence="3 4">
    <name type="scientific">Crepidotus variabilis</name>
    <dbReference type="NCBI Taxonomy" id="179855"/>
    <lineage>
        <taxon>Eukaryota</taxon>
        <taxon>Fungi</taxon>
        <taxon>Dikarya</taxon>
        <taxon>Basidiomycota</taxon>
        <taxon>Agaricomycotina</taxon>
        <taxon>Agaricomycetes</taxon>
        <taxon>Agaricomycetidae</taxon>
        <taxon>Agaricales</taxon>
        <taxon>Agaricineae</taxon>
        <taxon>Crepidotaceae</taxon>
        <taxon>Crepidotus</taxon>
    </lineage>
</organism>
<feature type="signal peptide" evidence="1">
    <location>
        <begin position="1"/>
        <end position="22"/>
    </location>
</feature>
<dbReference type="PANTHER" id="PTHR10963">
    <property type="entry name" value="GLYCOSYL HYDROLASE-RELATED"/>
    <property type="match status" value="1"/>
</dbReference>
<evidence type="ECO:0000313" key="4">
    <source>
        <dbReference type="Proteomes" id="UP000807306"/>
    </source>
</evidence>
<feature type="domain" description="GH16" evidence="2">
    <location>
        <begin position="19"/>
        <end position="284"/>
    </location>
</feature>
<keyword evidence="4" id="KW-1185">Reference proteome</keyword>
<keyword evidence="1" id="KW-0732">Signal</keyword>
<dbReference type="EMBL" id="MU157889">
    <property type="protein sequence ID" value="KAF9525044.1"/>
    <property type="molecule type" value="Genomic_DNA"/>
</dbReference>
<dbReference type="PROSITE" id="PS51762">
    <property type="entry name" value="GH16_2"/>
    <property type="match status" value="1"/>
</dbReference>
<dbReference type="GO" id="GO:0009251">
    <property type="term" value="P:glucan catabolic process"/>
    <property type="evidence" value="ECO:0007669"/>
    <property type="project" value="TreeGrafter"/>
</dbReference>
<dbReference type="Proteomes" id="UP000807306">
    <property type="component" value="Unassembled WGS sequence"/>
</dbReference>
<dbReference type="FunFam" id="2.60.120.200:FF:000179">
    <property type="entry name" value="Unplaced genomic scaffold supercont1.19, whole genome shotgun sequence"/>
    <property type="match status" value="1"/>
</dbReference>
<gene>
    <name evidence="3" type="ORF">CPB83DRAFT_897324</name>
</gene>
<comment type="caution">
    <text evidence="3">The sequence shown here is derived from an EMBL/GenBank/DDBJ whole genome shotgun (WGS) entry which is preliminary data.</text>
</comment>
<dbReference type="InterPro" id="IPR000757">
    <property type="entry name" value="Beta-glucanase-like"/>
</dbReference>
<name>A0A9P6E9N3_9AGAR</name>
<protein>
    <submittedName>
        <fullName evidence="3">Concanavalin A-like lectin/glucanase domain-containing protein</fullName>
    </submittedName>
</protein>
<evidence type="ECO:0000313" key="3">
    <source>
        <dbReference type="EMBL" id="KAF9525044.1"/>
    </source>
</evidence>
<evidence type="ECO:0000259" key="2">
    <source>
        <dbReference type="PROSITE" id="PS51762"/>
    </source>
</evidence>
<evidence type="ECO:0000256" key="1">
    <source>
        <dbReference type="SAM" id="SignalP"/>
    </source>
</evidence>
<dbReference type="InterPro" id="IPR050546">
    <property type="entry name" value="Glycosyl_Hydrlase_16"/>
</dbReference>
<dbReference type="InterPro" id="IPR013320">
    <property type="entry name" value="ConA-like_dom_sf"/>
</dbReference>
<proteinExistence type="predicted"/>
<dbReference type="PANTHER" id="PTHR10963:SF24">
    <property type="entry name" value="GLYCOSIDASE C21B10.07-RELATED"/>
    <property type="match status" value="1"/>
</dbReference>
<dbReference type="GO" id="GO:0004553">
    <property type="term" value="F:hydrolase activity, hydrolyzing O-glycosyl compounds"/>
    <property type="evidence" value="ECO:0007669"/>
    <property type="project" value="InterPro"/>
</dbReference>
<accession>A0A9P6E9N3</accession>